<reference evidence="1 2" key="1">
    <citation type="submission" date="2019-05" db="EMBL/GenBank/DDBJ databases">
        <title>Another draft genome of Portunus trituberculatus and its Hox gene families provides insights of decapod evolution.</title>
        <authorList>
            <person name="Jeong J.-H."/>
            <person name="Song I."/>
            <person name="Kim S."/>
            <person name="Choi T."/>
            <person name="Kim D."/>
            <person name="Ryu S."/>
            <person name="Kim W."/>
        </authorList>
    </citation>
    <scope>NUCLEOTIDE SEQUENCE [LARGE SCALE GENOMIC DNA]</scope>
    <source>
        <tissue evidence="1">Muscle</tissue>
    </source>
</reference>
<name>A0A5B7K530_PORTR</name>
<dbReference type="EMBL" id="VSRR010119640">
    <property type="protein sequence ID" value="MPC99744.1"/>
    <property type="molecule type" value="Genomic_DNA"/>
</dbReference>
<dbReference type="Proteomes" id="UP000324222">
    <property type="component" value="Unassembled WGS sequence"/>
</dbReference>
<organism evidence="1 2">
    <name type="scientific">Portunus trituberculatus</name>
    <name type="common">Swimming crab</name>
    <name type="synonym">Neptunus trituberculatus</name>
    <dbReference type="NCBI Taxonomy" id="210409"/>
    <lineage>
        <taxon>Eukaryota</taxon>
        <taxon>Metazoa</taxon>
        <taxon>Ecdysozoa</taxon>
        <taxon>Arthropoda</taxon>
        <taxon>Crustacea</taxon>
        <taxon>Multicrustacea</taxon>
        <taxon>Malacostraca</taxon>
        <taxon>Eumalacostraca</taxon>
        <taxon>Eucarida</taxon>
        <taxon>Decapoda</taxon>
        <taxon>Pleocyemata</taxon>
        <taxon>Brachyura</taxon>
        <taxon>Eubrachyura</taxon>
        <taxon>Portunoidea</taxon>
        <taxon>Portunidae</taxon>
        <taxon>Portuninae</taxon>
        <taxon>Portunus</taxon>
    </lineage>
</organism>
<keyword evidence="2" id="KW-1185">Reference proteome</keyword>
<gene>
    <name evidence="1" type="ORF">E2C01_095177</name>
</gene>
<sequence>MSSQSFVNQ</sequence>
<proteinExistence type="predicted"/>
<evidence type="ECO:0000313" key="2">
    <source>
        <dbReference type="Proteomes" id="UP000324222"/>
    </source>
</evidence>
<protein>
    <submittedName>
        <fullName evidence="1">Uncharacterized protein</fullName>
    </submittedName>
</protein>
<evidence type="ECO:0000313" key="1">
    <source>
        <dbReference type="EMBL" id="MPC99744.1"/>
    </source>
</evidence>
<accession>A0A5B7K530</accession>
<comment type="caution">
    <text evidence="1">The sequence shown here is derived from an EMBL/GenBank/DDBJ whole genome shotgun (WGS) entry which is preliminary data.</text>
</comment>